<protein>
    <recommendedName>
        <fullName evidence="12">Bifunctional protein FolD</fullName>
    </recommendedName>
    <domain>
        <recommendedName>
            <fullName evidence="12">Methylenetetrahydrofolate dehydrogenase</fullName>
            <ecNumber evidence="12">1.5.1.5</ecNumber>
        </recommendedName>
    </domain>
    <domain>
        <recommendedName>
            <fullName evidence="12">Methenyltetrahydrofolate cyclohydrolase</fullName>
            <ecNumber evidence="12">3.5.4.9</ecNumber>
        </recommendedName>
    </domain>
</protein>
<dbReference type="NCBIfam" id="NF010783">
    <property type="entry name" value="PRK14186.1"/>
    <property type="match status" value="1"/>
</dbReference>
<dbReference type="GO" id="GO:0035999">
    <property type="term" value="P:tetrahydrofolate interconversion"/>
    <property type="evidence" value="ECO:0007669"/>
    <property type="project" value="UniProtKB-UniRule"/>
</dbReference>
<comment type="catalytic activity">
    <reaction evidence="12">
        <text>(6R)-5,10-methylene-5,6,7,8-tetrahydrofolate + NADP(+) = (6R)-5,10-methenyltetrahydrofolate + NADPH</text>
        <dbReference type="Rhea" id="RHEA:22812"/>
        <dbReference type="ChEBI" id="CHEBI:15636"/>
        <dbReference type="ChEBI" id="CHEBI:57455"/>
        <dbReference type="ChEBI" id="CHEBI:57783"/>
        <dbReference type="ChEBI" id="CHEBI:58349"/>
        <dbReference type="EC" id="1.5.1.5"/>
    </reaction>
</comment>
<dbReference type="GO" id="GO:0000105">
    <property type="term" value="P:L-histidine biosynthetic process"/>
    <property type="evidence" value="ECO:0007669"/>
    <property type="project" value="UniProtKB-KW"/>
</dbReference>
<dbReference type="CDD" id="cd01080">
    <property type="entry name" value="NAD_bind_m-THF_DH_Cyclohyd"/>
    <property type="match status" value="1"/>
</dbReference>
<keyword evidence="8 12" id="KW-0560">Oxidoreductase</keyword>
<dbReference type="Pfam" id="PF00763">
    <property type="entry name" value="THF_DHG_CYH"/>
    <property type="match status" value="1"/>
</dbReference>
<keyword evidence="10 12" id="KW-0486">Methionine biosynthesis</keyword>
<evidence type="ECO:0000256" key="5">
    <source>
        <dbReference type="ARBA" id="ARBA00022755"/>
    </source>
</evidence>
<dbReference type="InterPro" id="IPR046346">
    <property type="entry name" value="Aminoacid_DH-like_N_sf"/>
</dbReference>
<dbReference type="SUPFAM" id="SSF53223">
    <property type="entry name" value="Aminoacid dehydrogenase-like, N-terminal domain"/>
    <property type="match status" value="1"/>
</dbReference>
<dbReference type="Pfam" id="PF02882">
    <property type="entry name" value="THF_DHG_CYH_C"/>
    <property type="match status" value="1"/>
</dbReference>
<dbReference type="PROSITE" id="PS00767">
    <property type="entry name" value="THF_DHG_CYH_2"/>
    <property type="match status" value="1"/>
</dbReference>
<dbReference type="NCBIfam" id="NF008058">
    <property type="entry name" value="PRK10792.1"/>
    <property type="match status" value="1"/>
</dbReference>
<dbReference type="FunFam" id="3.40.50.10860:FF:000005">
    <property type="entry name" value="C-1-tetrahydrofolate synthase, cytoplasmic, putative"/>
    <property type="match status" value="1"/>
</dbReference>
<dbReference type="PANTHER" id="PTHR48099:SF5">
    <property type="entry name" value="C-1-TETRAHYDROFOLATE SYNTHASE, CYTOPLASMIC"/>
    <property type="match status" value="1"/>
</dbReference>
<keyword evidence="9 12" id="KW-0368">Histidine biosynthesis</keyword>
<dbReference type="EC" id="3.5.4.9" evidence="12"/>
<evidence type="ECO:0000259" key="13">
    <source>
        <dbReference type="Pfam" id="PF00763"/>
    </source>
</evidence>
<accession>A0A432MM27</accession>
<dbReference type="GO" id="GO:0006164">
    <property type="term" value="P:purine nucleotide biosynthetic process"/>
    <property type="evidence" value="ECO:0007669"/>
    <property type="project" value="UniProtKB-KW"/>
</dbReference>
<keyword evidence="5 12" id="KW-0658">Purine biosynthesis</keyword>
<dbReference type="Proteomes" id="UP000280296">
    <property type="component" value="Unassembled WGS sequence"/>
</dbReference>
<evidence type="ECO:0000259" key="14">
    <source>
        <dbReference type="Pfam" id="PF02882"/>
    </source>
</evidence>
<keyword evidence="7 12" id="KW-0521">NADP</keyword>
<feature type="binding site" evidence="12">
    <location>
        <begin position="166"/>
        <end position="168"/>
    </location>
    <ligand>
        <name>NADP(+)</name>
        <dbReference type="ChEBI" id="CHEBI:58349"/>
    </ligand>
</feature>
<keyword evidence="3 12" id="KW-0554">One-carbon metabolism</keyword>
<dbReference type="HAMAP" id="MF_01576">
    <property type="entry name" value="THF_DHG_CYH"/>
    <property type="match status" value="1"/>
</dbReference>
<dbReference type="InterPro" id="IPR020630">
    <property type="entry name" value="THF_DH/CycHdrlase_cat_dom"/>
</dbReference>
<name>A0A432MM27_9BACT</name>
<evidence type="ECO:0000256" key="2">
    <source>
        <dbReference type="ARBA" id="ARBA00011738"/>
    </source>
</evidence>
<dbReference type="InterPro" id="IPR036291">
    <property type="entry name" value="NAD(P)-bd_dom_sf"/>
</dbReference>
<evidence type="ECO:0000256" key="6">
    <source>
        <dbReference type="ARBA" id="ARBA00022801"/>
    </source>
</evidence>
<keyword evidence="6 12" id="KW-0378">Hydrolase</keyword>
<comment type="pathway">
    <text evidence="1 12">One-carbon metabolism; tetrahydrofolate interconversion.</text>
</comment>
<keyword evidence="16" id="KW-1185">Reference proteome</keyword>
<dbReference type="OrthoDB" id="9803580at2"/>
<dbReference type="Gene3D" id="3.40.50.720">
    <property type="entry name" value="NAD(P)-binding Rossmann-like Domain"/>
    <property type="match status" value="1"/>
</dbReference>
<gene>
    <name evidence="12 15" type="primary">folD</name>
    <name evidence="15" type="ORF">TsocGM_07330</name>
</gene>
<feature type="domain" description="Tetrahydrofolate dehydrogenase/cyclohydrolase NAD(P)-binding" evidence="14">
    <location>
        <begin position="140"/>
        <end position="285"/>
    </location>
</feature>
<evidence type="ECO:0000313" key="16">
    <source>
        <dbReference type="Proteomes" id="UP000280296"/>
    </source>
</evidence>
<evidence type="ECO:0000313" key="15">
    <source>
        <dbReference type="EMBL" id="RUL88330.1"/>
    </source>
</evidence>
<dbReference type="PRINTS" id="PR00085">
    <property type="entry name" value="THFDHDRGNASE"/>
</dbReference>
<evidence type="ECO:0000256" key="3">
    <source>
        <dbReference type="ARBA" id="ARBA00022563"/>
    </source>
</evidence>
<reference evidence="15 16" key="2">
    <citation type="submission" date="2019-01" db="EMBL/GenBank/DDBJ databases">
        <title>Tautonia sociabilis, a novel thermotolerant planctomycete of Isosphaeraceae family, isolated from a 4000 m deep subterranean habitat.</title>
        <authorList>
            <person name="Kovaleva O.L."/>
            <person name="Elcheninov A.G."/>
            <person name="Van Heerden E."/>
            <person name="Toshchakov S.V."/>
            <person name="Novikov A."/>
            <person name="Bonch-Osmolovskaya E.A."/>
            <person name="Kublanov I.V."/>
        </authorList>
    </citation>
    <scope>NUCLEOTIDE SEQUENCE [LARGE SCALE GENOMIC DNA]</scope>
    <source>
        <strain evidence="15 16">GM2012</strain>
    </source>
</reference>
<dbReference type="GO" id="GO:0005829">
    <property type="term" value="C:cytosol"/>
    <property type="evidence" value="ECO:0007669"/>
    <property type="project" value="TreeGrafter"/>
</dbReference>
<comment type="caution">
    <text evidence="15">The sequence shown here is derived from an EMBL/GenBank/DDBJ whole genome shotgun (WGS) entry which is preliminary data.</text>
</comment>
<dbReference type="InterPro" id="IPR020867">
    <property type="entry name" value="THF_DH/CycHdrlase_CS"/>
</dbReference>
<proteinExistence type="inferred from homology"/>
<dbReference type="RefSeq" id="WP_126724657.1">
    <property type="nucleotide sequence ID" value="NZ_RYZH01000011.1"/>
</dbReference>
<reference evidence="15 16" key="1">
    <citation type="submission" date="2018-12" db="EMBL/GenBank/DDBJ databases">
        <authorList>
            <person name="Toschakov S.V."/>
        </authorList>
    </citation>
    <scope>NUCLEOTIDE SEQUENCE [LARGE SCALE GENOMIC DNA]</scope>
    <source>
        <strain evidence="15 16">GM2012</strain>
    </source>
</reference>
<dbReference type="InterPro" id="IPR000672">
    <property type="entry name" value="THF_DH/CycHdrlase"/>
</dbReference>
<organism evidence="15 16">
    <name type="scientific">Tautonia sociabilis</name>
    <dbReference type="NCBI Taxonomy" id="2080755"/>
    <lineage>
        <taxon>Bacteria</taxon>
        <taxon>Pseudomonadati</taxon>
        <taxon>Planctomycetota</taxon>
        <taxon>Planctomycetia</taxon>
        <taxon>Isosphaerales</taxon>
        <taxon>Isosphaeraceae</taxon>
        <taxon>Tautonia</taxon>
    </lineage>
</organism>
<dbReference type="GO" id="GO:0004477">
    <property type="term" value="F:methenyltetrahydrofolate cyclohydrolase activity"/>
    <property type="evidence" value="ECO:0007669"/>
    <property type="project" value="UniProtKB-UniRule"/>
</dbReference>
<dbReference type="EC" id="1.5.1.5" evidence="12"/>
<dbReference type="Gene3D" id="3.40.50.10860">
    <property type="entry name" value="Leucine Dehydrogenase, chain A, domain 1"/>
    <property type="match status" value="1"/>
</dbReference>
<dbReference type="GO" id="GO:0004488">
    <property type="term" value="F:methylenetetrahydrofolate dehydrogenase (NADP+) activity"/>
    <property type="evidence" value="ECO:0007669"/>
    <property type="project" value="UniProtKB-UniRule"/>
</dbReference>
<comment type="catalytic activity">
    <reaction evidence="12">
        <text>(6R)-5,10-methenyltetrahydrofolate + H2O = (6R)-10-formyltetrahydrofolate + H(+)</text>
        <dbReference type="Rhea" id="RHEA:23700"/>
        <dbReference type="ChEBI" id="CHEBI:15377"/>
        <dbReference type="ChEBI" id="CHEBI:15378"/>
        <dbReference type="ChEBI" id="CHEBI:57455"/>
        <dbReference type="ChEBI" id="CHEBI:195366"/>
        <dbReference type="EC" id="3.5.4.9"/>
    </reaction>
</comment>
<evidence type="ECO:0000256" key="11">
    <source>
        <dbReference type="ARBA" id="ARBA00023268"/>
    </source>
</evidence>
<evidence type="ECO:0000256" key="4">
    <source>
        <dbReference type="ARBA" id="ARBA00022605"/>
    </source>
</evidence>
<dbReference type="FunFam" id="3.40.50.720:FF:000006">
    <property type="entry name" value="Bifunctional protein FolD"/>
    <property type="match status" value="1"/>
</dbReference>
<evidence type="ECO:0000256" key="10">
    <source>
        <dbReference type="ARBA" id="ARBA00023167"/>
    </source>
</evidence>
<comment type="similarity">
    <text evidence="12">Belongs to the tetrahydrofolate dehydrogenase/cyclohydrolase family.</text>
</comment>
<dbReference type="AlphaFoldDB" id="A0A432MM27"/>
<keyword evidence="11 12" id="KW-0511">Multifunctional enzyme</keyword>
<evidence type="ECO:0000256" key="8">
    <source>
        <dbReference type="ARBA" id="ARBA00023002"/>
    </source>
</evidence>
<sequence>MPARILDGKQTAREIRGELAARVAVVRDRLGRPPGLVAVLVGDDPASALYVKNKEKAATGAGFSGEVLRLPGTTSEAELLGVVDRLNEEERVDGILVQLPLPKQIDSDRVIDRIRPEKDVDGFHPENVGLLAIGRPRFASCTPLGVVELLRRHGVETRGKRAVVLGRSNIVGKPMALLLLRKGAVGDATVTVCHSASEGLPEIVGEADLLVAAVGRPEFVKGSWIKPGAVVVDVGIHRRPDGSLCGDVAFDEAAEVASWISPVPGGVGPMTIAMLLANTVASAERRGGWTAEG</sequence>
<dbReference type="PANTHER" id="PTHR48099">
    <property type="entry name" value="C-1-TETRAHYDROFOLATE SYNTHASE, CYTOPLASMIC-RELATED"/>
    <property type="match status" value="1"/>
</dbReference>
<dbReference type="SUPFAM" id="SSF51735">
    <property type="entry name" value="NAD(P)-binding Rossmann-fold domains"/>
    <property type="match status" value="1"/>
</dbReference>
<evidence type="ECO:0000256" key="1">
    <source>
        <dbReference type="ARBA" id="ARBA00004777"/>
    </source>
</evidence>
<comment type="caution">
    <text evidence="12">Lacks conserved residue(s) required for the propagation of feature annotation.</text>
</comment>
<keyword evidence="4 12" id="KW-0028">Amino-acid biosynthesis</keyword>
<dbReference type="InterPro" id="IPR020631">
    <property type="entry name" value="THF_DH/CycHdrlase_NAD-bd_dom"/>
</dbReference>
<evidence type="ECO:0000256" key="9">
    <source>
        <dbReference type="ARBA" id="ARBA00023102"/>
    </source>
</evidence>
<feature type="binding site" evidence="12">
    <location>
        <position position="236"/>
    </location>
    <ligand>
        <name>NADP(+)</name>
        <dbReference type="ChEBI" id="CHEBI:58349"/>
    </ligand>
</feature>
<comment type="function">
    <text evidence="12">Catalyzes the oxidation of 5,10-methylenetetrahydrofolate to 5,10-methenyltetrahydrofolate and then the hydrolysis of 5,10-methenyltetrahydrofolate to 10-formyltetrahydrofolate.</text>
</comment>
<dbReference type="UniPathway" id="UPA00193"/>
<evidence type="ECO:0000256" key="12">
    <source>
        <dbReference type="HAMAP-Rule" id="MF_01576"/>
    </source>
</evidence>
<dbReference type="GO" id="GO:0009086">
    <property type="term" value="P:methionine biosynthetic process"/>
    <property type="evidence" value="ECO:0007669"/>
    <property type="project" value="UniProtKB-KW"/>
</dbReference>
<evidence type="ECO:0000256" key="7">
    <source>
        <dbReference type="ARBA" id="ARBA00022857"/>
    </source>
</evidence>
<comment type="subunit">
    <text evidence="2 12">Homodimer.</text>
</comment>
<feature type="domain" description="Tetrahydrofolate dehydrogenase/cyclohydrolase catalytic" evidence="13">
    <location>
        <begin position="6"/>
        <end position="121"/>
    </location>
</feature>
<dbReference type="EMBL" id="RYZH01000011">
    <property type="protein sequence ID" value="RUL88330.1"/>
    <property type="molecule type" value="Genomic_DNA"/>
</dbReference>